<dbReference type="GO" id="GO:0005737">
    <property type="term" value="C:cytoplasm"/>
    <property type="evidence" value="ECO:0007669"/>
    <property type="project" value="TreeGrafter"/>
</dbReference>
<name>A0A167G0C6_9ASCO</name>
<dbReference type="RefSeq" id="XP_018738412.1">
    <property type="nucleotide sequence ID" value="XM_018880608.1"/>
</dbReference>
<evidence type="ECO:0000313" key="2">
    <source>
        <dbReference type="EMBL" id="ANB15935.1"/>
    </source>
</evidence>
<dbReference type="SUPFAM" id="SSF55729">
    <property type="entry name" value="Acyl-CoA N-acyltransferases (Nat)"/>
    <property type="match status" value="1"/>
</dbReference>
<proteinExistence type="predicted"/>
<dbReference type="KEGG" id="slb:AWJ20_3579"/>
<feature type="domain" description="N-end rule aminoacyl transferase C-terminal" evidence="1">
    <location>
        <begin position="22"/>
        <end position="149"/>
    </location>
</feature>
<sequence>MAERGSNNRFRVRIEPNKYTDEKFELYKLYQTTVHNDDDQDVTKEGFKRFLCEDPFIDGNDKVGALHQLYYFDKKLIAIGVLDILPKCISSVYLIWHPDYAELGLGKLSVLREIALTLEYKISYYYMGFYIHNCQKMKYKGQYKPSFLLDPDFGSSGNDLEWYAIEEFQKKFQDKKYVTLKGFDNDNADDEITVESASNEDDDDDSLHVISASMPGTLNRIQLEKQLRHENLNLEKVPIIFKARYGSPELVVTFDDLAPQSQPVAMEILEDLASVLGVEFMKNASLVL</sequence>
<keyword evidence="3" id="KW-1185">Reference proteome</keyword>
<gene>
    <name evidence="2" type="primary">ATE1</name>
    <name evidence="2" type="ORF">AWJ20_3579</name>
</gene>
<dbReference type="EMBL" id="CP014503">
    <property type="protein sequence ID" value="ANB15935.1"/>
    <property type="molecule type" value="Genomic_DNA"/>
</dbReference>
<dbReference type="InterPro" id="IPR030700">
    <property type="entry name" value="N-end_Aminoacyl_Trfase"/>
</dbReference>
<dbReference type="AlphaFoldDB" id="A0A167G0C6"/>
<dbReference type="PANTHER" id="PTHR21367">
    <property type="entry name" value="ARGININE-TRNA-PROTEIN TRANSFERASE 1"/>
    <property type="match status" value="1"/>
</dbReference>
<protein>
    <submittedName>
        <fullName evidence="2">Ate1p</fullName>
    </submittedName>
</protein>
<accession>A0A167G0C6</accession>
<reference evidence="2 3" key="1">
    <citation type="submission" date="2016-02" db="EMBL/GenBank/DDBJ databases">
        <title>Complete genome sequence and transcriptome regulation of the pentose utilising yeast Sugiyamaella lignohabitans.</title>
        <authorList>
            <person name="Bellasio M."/>
            <person name="Peymann A."/>
            <person name="Valli M."/>
            <person name="Sipitzky M."/>
            <person name="Graf A."/>
            <person name="Sauer M."/>
            <person name="Marx H."/>
            <person name="Mattanovich D."/>
        </authorList>
    </citation>
    <scope>NUCLEOTIDE SEQUENCE [LARGE SCALE GENOMIC DNA]</scope>
    <source>
        <strain evidence="2 3">CBS 10342</strain>
    </source>
</reference>
<dbReference type="GO" id="GO:0004057">
    <property type="term" value="F:arginyl-tRNA--protein transferase activity"/>
    <property type="evidence" value="ECO:0007669"/>
    <property type="project" value="InterPro"/>
</dbReference>
<dbReference type="GeneID" id="30035616"/>
<dbReference type="InterPro" id="IPR007472">
    <property type="entry name" value="N-end_Aminoacyl_Trfase_C"/>
</dbReference>
<dbReference type="OrthoDB" id="74183at2759"/>
<evidence type="ECO:0000313" key="3">
    <source>
        <dbReference type="Proteomes" id="UP000189580"/>
    </source>
</evidence>
<dbReference type="InterPro" id="IPR016181">
    <property type="entry name" value="Acyl_CoA_acyltransferase"/>
</dbReference>
<dbReference type="Pfam" id="PF04377">
    <property type="entry name" value="ATE_C"/>
    <property type="match status" value="1"/>
</dbReference>
<dbReference type="Proteomes" id="UP000189580">
    <property type="component" value="Chromosome b"/>
</dbReference>
<evidence type="ECO:0000259" key="1">
    <source>
        <dbReference type="Pfam" id="PF04377"/>
    </source>
</evidence>
<organism evidence="2 3">
    <name type="scientific">Sugiyamaella lignohabitans</name>
    <dbReference type="NCBI Taxonomy" id="796027"/>
    <lineage>
        <taxon>Eukaryota</taxon>
        <taxon>Fungi</taxon>
        <taxon>Dikarya</taxon>
        <taxon>Ascomycota</taxon>
        <taxon>Saccharomycotina</taxon>
        <taxon>Dipodascomycetes</taxon>
        <taxon>Dipodascales</taxon>
        <taxon>Trichomonascaceae</taxon>
        <taxon>Sugiyamaella</taxon>
    </lineage>
</organism>
<dbReference type="PANTHER" id="PTHR21367:SF1">
    <property type="entry name" value="ARGINYL-TRNA--PROTEIN TRANSFERASE 1"/>
    <property type="match status" value="1"/>
</dbReference>